<protein>
    <recommendedName>
        <fullName evidence="4">Entry exclusion lipoprotein TrbK</fullName>
    </recommendedName>
</protein>
<keyword evidence="1" id="KW-0732">Signal</keyword>
<evidence type="ECO:0008006" key="4">
    <source>
        <dbReference type="Google" id="ProtNLM"/>
    </source>
</evidence>
<evidence type="ECO:0000256" key="1">
    <source>
        <dbReference type="SAM" id="SignalP"/>
    </source>
</evidence>
<keyword evidence="3" id="KW-1185">Reference proteome</keyword>
<comment type="caution">
    <text evidence="2">The sequence shown here is derived from an EMBL/GenBank/DDBJ whole genome shotgun (WGS) entry which is preliminary data.</text>
</comment>
<sequence>MNTVLKRSLALLCLVVPFTPLLSGCDAIAGKKDYAYFRQHIDEAKSVSDQCQLNGTSGMERDKIAQCDAARDAYANRNYNY</sequence>
<evidence type="ECO:0000313" key="2">
    <source>
        <dbReference type="EMBL" id="MFL9878506.1"/>
    </source>
</evidence>
<reference evidence="2 3" key="1">
    <citation type="journal article" date="2024" name="Chem. Sci.">
        <title>Discovery of megapolipeptins by genome mining of a Burkholderiales bacteria collection.</title>
        <authorList>
            <person name="Paulo B.S."/>
            <person name="Recchia M.J.J."/>
            <person name="Lee S."/>
            <person name="Fergusson C.H."/>
            <person name="Romanowski S.B."/>
            <person name="Hernandez A."/>
            <person name="Krull N."/>
            <person name="Liu D.Y."/>
            <person name="Cavanagh H."/>
            <person name="Bos A."/>
            <person name="Gray C.A."/>
            <person name="Murphy B.T."/>
            <person name="Linington R.G."/>
            <person name="Eustaquio A.S."/>
        </authorList>
    </citation>
    <scope>NUCLEOTIDE SEQUENCE [LARGE SCALE GENOMIC DNA]</scope>
    <source>
        <strain evidence="2 3">RL21-008-BIB-B</strain>
    </source>
</reference>
<feature type="signal peptide" evidence="1">
    <location>
        <begin position="1"/>
        <end position="23"/>
    </location>
</feature>
<organism evidence="2 3">
    <name type="scientific">Herbaspirillum rhizosphaerae</name>
    <dbReference type="NCBI Taxonomy" id="346179"/>
    <lineage>
        <taxon>Bacteria</taxon>
        <taxon>Pseudomonadati</taxon>
        <taxon>Pseudomonadota</taxon>
        <taxon>Betaproteobacteria</taxon>
        <taxon>Burkholderiales</taxon>
        <taxon>Oxalobacteraceae</taxon>
        <taxon>Herbaspirillum</taxon>
    </lineage>
</organism>
<proteinExistence type="predicted"/>
<dbReference type="RefSeq" id="WP_408167499.1">
    <property type="nucleotide sequence ID" value="NZ_JAQQFR010000005.1"/>
</dbReference>
<dbReference type="Proteomes" id="UP001629214">
    <property type="component" value="Unassembled WGS sequence"/>
</dbReference>
<feature type="chain" id="PRO_5045460073" description="Entry exclusion lipoprotein TrbK" evidence="1">
    <location>
        <begin position="24"/>
        <end position="81"/>
    </location>
</feature>
<evidence type="ECO:0000313" key="3">
    <source>
        <dbReference type="Proteomes" id="UP001629214"/>
    </source>
</evidence>
<dbReference type="PROSITE" id="PS51257">
    <property type="entry name" value="PROKAR_LIPOPROTEIN"/>
    <property type="match status" value="1"/>
</dbReference>
<name>A0ABW8Z8L4_9BURK</name>
<accession>A0ABW8Z8L4</accession>
<gene>
    <name evidence="2" type="ORF">PQR63_08940</name>
</gene>
<dbReference type="EMBL" id="JAQQFR010000005">
    <property type="protein sequence ID" value="MFL9878506.1"/>
    <property type="molecule type" value="Genomic_DNA"/>
</dbReference>